<accession>A0A4R0P6B0</accession>
<reference evidence="1 2" key="1">
    <citation type="submission" date="2019-02" db="EMBL/GenBank/DDBJ databases">
        <title>Pedobacter sp. RP-3-11 sp. nov., isolated from Arctic soil.</title>
        <authorList>
            <person name="Dahal R.H."/>
        </authorList>
    </citation>
    <scope>NUCLEOTIDE SEQUENCE [LARGE SCALE GENOMIC DNA]</scope>
    <source>
        <strain evidence="1 2">RP-3-11</strain>
    </source>
</reference>
<organism evidence="1 2">
    <name type="scientific">Pedobacter frigidisoli</name>
    <dbReference type="NCBI Taxonomy" id="2530455"/>
    <lineage>
        <taxon>Bacteria</taxon>
        <taxon>Pseudomonadati</taxon>
        <taxon>Bacteroidota</taxon>
        <taxon>Sphingobacteriia</taxon>
        <taxon>Sphingobacteriales</taxon>
        <taxon>Sphingobacteriaceae</taxon>
        <taxon>Pedobacter</taxon>
    </lineage>
</organism>
<dbReference type="AlphaFoldDB" id="A0A4R0P6B0"/>
<gene>
    <name evidence="1" type="ORF">EZ449_05775</name>
</gene>
<evidence type="ECO:0000313" key="2">
    <source>
        <dbReference type="Proteomes" id="UP000291485"/>
    </source>
</evidence>
<keyword evidence="2" id="KW-1185">Reference proteome</keyword>
<protein>
    <submittedName>
        <fullName evidence="1">Uncharacterized protein</fullName>
    </submittedName>
</protein>
<evidence type="ECO:0000313" key="1">
    <source>
        <dbReference type="EMBL" id="TCD11008.1"/>
    </source>
</evidence>
<comment type="caution">
    <text evidence="1">The sequence shown here is derived from an EMBL/GenBank/DDBJ whole genome shotgun (WGS) entry which is preliminary data.</text>
</comment>
<dbReference type="Proteomes" id="UP000291485">
    <property type="component" value="Unassembled WGS sequence"/>
</dbReference>
<proteinExistence type="predicted"/>
<dbReference type="RefSeq" id="WP_131557028.1">
    <property type="nucleotide sequence ID" value="NZ_SJSN01000004.1"/>
</dbReference>
<name>A0A4R0P6B0_9SPHI</name>
<sequence>MKNPLLILILLVTLVCKNPARAKKSYDLISYKSIIDGSQATLKLAYGYLLASKITIRTKVGEQVFTPLANEPDLHGELRFERAKSTRKHMGNSGSWLTLKKLNDAEYPSQIKAVYRDGKVQKVVVFKQQN</sequence>
<dbReference type="EMBL" id="SJSN01000004">
    <property type="protein sequence ID" value="TCD11008.1"/>
    <property type="molecule type" value="Genomic_DNA"/>
</dbReference>